<evidence type="ECO:0000313" key="1">
    <source>
        <dbReference type="EMBL" id="GAI12397.1"/>
    </source>
</evidence>
<dbReference type="AlphaFoldDB" id="X1KZ81"/>
<sequence>KKMKELFKNAVKTNQLAHGYLFWGPDNVGKKDTAFWLADFLKTSPFDVLYIIPEENKKDISIEQIRKARKHLSLSSYNSPYKFVILDKAETMNLDACNALLKTLEEPSGNTILILMFSTTQHIKMGFFTWILLPAKSTN</sequence>
<evidence type="ECO:0008006" key="2">
    <source>
        <dbReference type="Google" id="ProtNLM"/>
    </source>
</evidence>
<accession>X1KZ81</accession>
<dbReference type="InterPro" id="IPR050238">
    <property type="entry name" value="DNA_Rep/Repair_Clamp_Loader"/>
</dbReference>
<dbReference type="PANTHER" id="PTHR11669:SF8">
    <property type="entry name" value="DNA POLYMERASE III SUBUNIT DELTA"/>
    <property type="match status" value="1"/>
</dbReference>
<gene>
    <name evidence="1" type="ORF">S06H3_20217</name>
</gene>
<name>X1KZ81_9ZZZZ</name>
<dbReference type="PANTHER" id="PTHR11669">
    <property type="entry name" value="REPLICATION FACTOR C / DNA POLYMERASE III GAMMA-TAU SUBUNIT"/>
    <property type="match status" value="1"/>
</dbReference>
<dbReference type="Gene3D" id="3.40.50.300">
    <property type="entry name" value="P-loop containing nucleotide triphosphate hydrolases"/>
    <property type="match status" value="1"/>
</dbReference>
<protein>
    <recommendedName>
        <fullName evidence="2">DNA polymerase III delta N-terminal domain-containing protein</fullName>
    </recommendedName>
</protein>
<dbReference type="SUPFAM" id="SSF52540">
    <property type="entry name" value="P-loop containing nucleoside triphosphate hydrolases"/>
    <property type="match status" value="1"/>
</dbReference>
<dbReference type="GO" id="GO:0006261">
    <property type="term" value="P:DNA-templated DNA replication"/>
    <property type="evidence" value="ECO:0007669"/>
    <property type="project" value="TreeGrafter"/>
</dbReference>
<organism evidence="1">
    <name type="scientific">marine sediment metagenome</name>
    <dbReference type="NCBI Taxonomy" id="412755"/>
    <lineage>
        <taxon>unclassified sequences</taxon>
        <taxon>metagenomes</taxon>
        <taxon>ecological metagenomes</taxon>
    </lineage>
</organism>
<feature type="non-terminal residue" evidence="1">
    <location>
        <position position="1"/>
    </location>
</feature>
<comment type="caution">
    <text evidence="1">The sequence shown here is derived from an EMBL/GenBank/DDBJ whole genome shotgun (WGS) entry which is preliminary data.</text>
</comment>
<dbReference type="Pfam" id="PF13177">
    <property type="entry name" value="DNA_pol3_delta2"/>
    <property type="match status" value="2"/>
</dbReference>
<proteinExistence type="predicted"/>
<dbReference type="EMBL" id="BARV01010446">
    <property type="protein sequence ID" value="GAI12397.1"/>
    <property type="molecule type" value="Genomic_DNA"/>
</dbReference>
<reference evidence="1" key="1">
    <citation type="journal article" date="2014" name="Front. Microbiol.">
        <title>High frequency of phylogenetically diverse reductive dehalogenase-homologous genes in deep subseafloor sedimentary metagenomes.</title>
        <authorList>
            <person name="Kawai M."/>
            <person name="Futagami T."/>
            <person name="Toyoda A."/>
            <person name="Takaki Y."/>
            <person name="Nishi S."/>
            <person name="Hori S."/>
            <person name="Arai W."/>
            <person name="Tsubouchi T."/>
            <person name="Morono Y."/>
            <person name="Uchiyama I."/>
            <person name="Ito T."/>
            <person name="Fujiyama A."/>
            <person name="Inagaki F."/>
            <person name="Takami H."/>
        </authorList>
    </citation>
    <scope>NUCLEOTIDE SEQUENCE</scope>
    <source>
        <strain evidence="1">Expedition CK06-06</strain>
    </source>
</reference>
<dbReference type="InterPro" id="IPR027417">
    <property type="entry name" value="P-loop_NTPase"/>
</dbReference>